<gene>
    <name evidence="8" type="ORF">POF45_07490</name>
</gene>
<keyword evidence="4 6" id="KW-1133">Transmembrane helix</keyword>
<dbReference type="EMBL" id="JARBWL010000001">
    <property type="protein sequence ID" value="MDI2591274.1"/>
    <property type="molecule type" value="Genomic_DNA"/>
</dbReference>
<accession>A0ABT6QK78</accession>
<feature type="transmembrane region" description="Helical" evidence="6">
    <location>
        <begin position="28"/>
        <end position="47"/>
    </location>
</feature>
<evidence type="ECO:0000313" key="8">
    <source>
        <dbReference type="EMBL" id="MDI2591274.1"/>
    </source>
</evidence>
<keyword evidence="3 6" id="KW-0812">Transmembrane</keyword>
<proteinExistence type="predicted"/>
<dbReference type="Pfam" id="PF02706">
    <property type="entry name" value="Wzz"/>
    <property type="match status" value="1"/>
</dbReference>
<name>A0ABT6QK78_9PSED</name>
<dbReference type="Proteomes" id="UP001159100">
    <property type="component" value="Unassembled WGS sequence"/>
</dbReference>
<evidence type="ECO:0000259" key="7">
    <source>
        <dbReference type="Pfam" id="PF02706"/>
    </source>
</evidence>
<dbReference type="InterPro" id="IPR003856">
    <property type="entry name" value="LPS_length_determ_N"/>
</dbReference>
<dbReference type="RefSeq" id="WP_282315457.1">
    <property type="nucleotide sequence ID" value="NZ_JARBWL010000001.1"/>
</dbReference>
<comment type="subcellular location">
    <subcellularLocation>
        <location evidence="1">Cell membrane</location>
        <topology evidence="1">Multi-pass membrane protein</topology>
    </subcellularLocation>
</comment>
<keyword evidence="9" id="KW-1185">Reference proteome</keyword>
<evidence type="ECO:0000256" key="4">
    <source>
        <dbReference type="ARBA" id="ARBA00022989"/>
    </source>
</evidence>
<comment type="caution">
    <text evidence="8">The sequence shown here is derived from an EMBL/GenBank/DDBJ whole genome shotgun (WGS) entry which is preliminary data.</text>
</comment>
<evidence type="ECO:0000256" key="3">
    <source>
        <dbReference type="ARBA" id="ARBA00022692"/>
    </source>
</evidence>
<keyword evidence="2" id="KW-1003">Cell membrane</keyword>
<dbReference type="Gene3D" id="3.30.1890.10">
    <property type="entry name" value="FepE-like"/>
    <property type="match status" value="1"/>
</dbReference>
<feature type="transmembrane region" description="Helical" evidence="6">
    <location>
        <begin position="317"/>
        <end position="338"/>
    </location>
</feature>
<evidence type="ECO:0000256" key="6">
    <source>
        <dbReference type="SAM" id="Phobius"/>
    </source>
</evidence>
<dbReference type="SUPFAM" id="SSF160355">
    <property type="entry name" value="Bacterial polysaccharide co-polymerase-like"/>
    <property type="match status" value="1"/>
</dbReference>
<keyword evidence="5 6" id="KW-0472">Membrane</keyword>
<protein>
    <submittedName>
        <fullName evidence="8">Wzz/FepE/Etk N-terminal domain-containing protein</fullName>
    </submittedName>
</protein>
<dbReference type="PANTHER" id="PTHR32309">
    <property type="entry name" value="TYROSINE-PROTEIN KINASE"/>
    <property type="match status" value="1"/>
</dbReference>
<feature type="domain" description="Polysaccharide chain length determinant N-terminal" evidence="7">
    <location>
        <begin position="13"/>
        <end position="107"/>
    </location>
</feature>
<organism evidence="8 9">
    <name type="scientific">Pseudomonas fungipugnans</name>
    <dbReference type="NCBI Taxonomy" id="3024217"/>
    <lineage>
        <taxon>Bacteria</taxon>
        <taxon>Pseudomonadati</taxon>
        <taxon>Pseudomonadota</taxon>
        <taxon>Gammaproteobacteria</taxon>
        <taxon>Pseudomonadales</taxon>
        <taxon>Pseudomonadaceae</taxon>
        <taxon>Pseudomonas</taxon>
    </lineage>
</organism>
<dbReference type="PANTHER" id="PTHR32309:SF13">
    <property type="entry name" value="FERRIC ENTEROBACTIN TRANSPORT PROTEIN FEPE"/>
    <property type="match status" value="1"/>
</dbReference>
<evidence type="ECO:0000313" key="9">
    <source>
        <dbReference type="Proteomes" id="UP001159100"/>
    </source>
</evidence>
<reference evidence="8 9" key="1">
    <citation type="submission" date="2023-02" db="EMBL/GenBank/DDBJ databases">
        <title>Pseudomonas chrutzelriedensis sp. nov., a potently antifungal strain isolated from moss.</title>
        <authorList>
            <person name="Schnyder A."/>
            <person name="Kalawong R."/>
            <person name="Eberl L."/>
            <person name="Agnoli K."/>
        </authorList>
    </citation>
    <scope>NUCLEOTIDE SEQUENCE [LARGE SCALE GENOMIC DNA]</scope>
    <source>
        <strain evidence="8 9">681</strain>
    </source>
</reference>
<sequence>MHVDSKDSTLTDGLDIRALIFTLWRQRLIVVCVCLFVTLVAGAYVLVAEPVYEAKAFVMPPRQNDIEGLNYGRTVSNHLAPLTVKDVYNVFLNNLQAESLRREFFKKTYLPALGRDDDPKGLLYEKLSKSLLISLVGKDAADRYSVVVQFGNSELAAKWVEQYIARAGELAVQEINKNISTEAEVQARNLHQEILSAREVGEKSREDALTKLREALAVAKAIGLEKPAIINSNPSASLGIVGSMSGELVYMRGTKALEAEIDNLQNRKSDDPFLERLRNLEAQYNFYKQLENASPVATVYREDGVVEVSGSPVKPKVAFVLSIGFIFGLMLGVVAALIRDLVLNKKINVNER</sequence>
<evidence type="ECO:0000256" key="2">
    <source>
        <dbReference type="ARBA" id="ARBA00022475"/>
    </source>
</evidence>
<evidence type="ECO:0000256" key="1">
    <source>
        <dbReference type="ARBA" id="ARBA00004651"/>
    </source>
</evidence>
<dbReference type="InterPro" id="IPR050445">
    <property type="entry name" value="Bact_polysacc_biosynth/exp"/>
</dbReference>
<evidence type="ECO:0000256" key="5">
    <source>
        <dbReference type="ARBA" id="ARBA00023136"/>
    </source>
</evidence>